<dbReference type="CDD" id="cd05471">
    <property type="entry name" value="pepsin_like"/>
    <property type="match status" value="1"/>
</dbReference>
<dbReference type="InterPro" id="IPR034164">
    <property type="entry name" value="Pepsin-like_dom"/>
</dbReference>
<keyword evidence="4" id="KW-0732">Signal</keyword>
<evidence type="ECO:0000256" key="2">
    <source>
        <dbReference type="PIRSR" id="PIRSR601461-1"/>
    </source>
</evidence>
<dbReference type="PANTHER" id="PTHR47966">
    <property type="entry name" value="BETA-SITE APP-CLEAVING ENZYME, ISOFORM A-RELATED"/>
    <property type="match status" value="1"/>
</dbReference>
<dbReference type="OrthoDB" id="15189at2759"/>
<proteinExistence type="inferred from homology"/>
<dbReference type="GO" id="GO:0006508">
    <property type="term" value="P:proteolysis"/>
    <property type="evidence" value="ECO:0007669"/>
    <property type="project" value="InterPro"/>
</dbReference>
<evidence type="ECO:0000256" key="4">
    <source>
        <dbReference type="SAM" id="SignalP"/>
    </source>
</evidence>
<dbReference type="GeneID" id="24095442"/>
<dbReference type="EMBL" id="HE796987">
    <property type="protein sequence ID" value="CCM00531.1"/>
    <property type="molecule type" value="Genomic_DNA"/>
</dbReference>
<dbReference type="InParanoid" id="J4I947"/>
<sequence length="500" mass="52619">MFCKVSLLTVALGLLASASPTGRFYEPITVPSELSGDISRGHGSIPTMPPPVLSTAPPDSVKPTSTVVPTSSAFSKIPFNPGTKTSSLTQPELGPGPVRIPIKKRIDLSMLNDTLTFDRLLDMTARTINKHRKNLMVIDNKVGLTNYRHGAHIPSSATAPVATPVPTQTSGAVPTSTQQGVELLDEDEYLLWRGTITIGTPPQTFMMDFDTGSADLFVASTSCSGCEGQDTYNPEDSSTSAQQSGTFEEAYGGGDDTSGATGEVYTDVVNIAGVNVTAQYFGVVAQESGSLSELPVDGLVGMAWPALSVLNQNPFFWTAIAQNAVPEGVFGFYLAGNDSELFLGGTDSSRYTGSIEYHPLVSDVGYWQIGGASISISGQSVASDFETVIDSGTSLIYGPPDVVAQVYQGIEGASQFEEGYYSFSCDSSPVVSFSWGGNDFQMSADSFNAGELEEGTCMGAIIGVDMGMGDNVWLVGDAFLVNVYSAFNVDNTSVGFATLA</sequence>
<accession>J4I947</accession>
<dbReference type="Proteomes" id="UP000006352">
    <property type="component" value="Unassembled WGS sequence"/>
</dbReference>
<gene>
    <name evidence="6" type="ORF">FIBRA_02565</name>
</gene>
<dbReference type="RefSeq" id="XP_012179814.1">
    <property type="nucleotide sequence ID" value="XM_012324424.1"/>
</dbReference>
<protein>
    <recommendedName>
        <fullName evidence="5">Peptidase A1 domain-containing protein</fullName>
    </recommendedName>
</protein>
<dbReference type="FunFam" id="2.40.70.10:FF:000008">
    <property type="entry name" value="Cathepsin D"/>
    <property type="match status" value="1"/>
</dbReference>
<comment type="similarity">
    <text evidence="1">Belongs to the peptidase A1 family.</text>
</comment>
<feature type="active site" evidence="2">
    <location>
        <position position="390"/>
    </location>
</feature>
<name>J4I947_9APHY</name>
<evidence type="ECO:0000313" key="6">
    <source>
        <dbReference type="EMBL" id="CCM00531.1"/>
    </source>
</evidence>
<reference evidence="6 7" key="1">
    <citation type="journal article" date="2012" name="Appl. Environ. Microbiol.">
        <title>Short-read sequencing for genomic analysis of the brown rot fungus Fibroporia radiculosa.</title>
        <authorList>
            <person name="Tang J.D."/>
            <person name="Perkins A.D."/>
            <person name="Sonstegard T.S."/>
            <person name="Schroeder S.G."/>
            <person name="Burgess S.C."/>
            <person name="Diehl S.V."/>
        </authorList>
    </citation>
    <scope>NUCLEOTIDE SEQUENCE [LARGE SCALE GENOMIC DNA]</scope>
    <source>
        <strain evidence="6 7">TFFH 294</strain>
    </source>
</reference>
<dbReference type="FunCoup" id="J4I947">
    <property type="interactions" value="46"/>
</dbReference>
<keyword evidence="7" id="KW-1185">Reference proteome</keyword>
<dbReference type="GO" id="GO:0004190">
    <property type="term" value="F:aspartic-type endopeptidase activity"/>
    <property type="evidence" value="ECO:0007669"/>
    <property type="project" value="InterPro"/>
</dbReference>
<dbReference type="HOGENOM" id="CLU_013253_1_4_1"/>
<feature type="compositionally biased region" description="Low complexity" evidence="3">
    <location>
        <begin position="155"/>
        <end position="170"/>
    </location>
</feature>
<feature type="domain" description="Peptidase A1" evidence="5">
    <location>
        <begin position="192"/>
        <end position="497"/>
    </location>
</feature>
<evidence type="ECO:0000313" key="7">
    <source>
        <dbReference type="Proteomes" id="UP000006352"/>
    </source>
</evidence>
<dbReference type="SUPFAM" id="SSF50630">
    <property type="entry name" value="Acid proteases"/>
    <property type="match status" value="1"/>
</dbReference>
<dbReference type="Pfam" id="PF00026">
    <property type="entry name" value="Asp"/>
    <property type="match status" value="1"/>
</dbReference>
<feature type="region of interest" description="Disordered" evidence="3">
    <location>
        <begin position="155"/>
        <end position="176"/>
    </location>
</feature>
<evidence type="ECO:0000259" key="5">
    <source>
        <dbReference type="PROSITE" id="PS51767"/>
    </source>
</evidence>
<dbReference type="InterPro" id="IPR033121">
    <property type="entry name" value="PEPTIDASE_A1"/>
</dbReference>
<feature type="chain" id="PRO_5003778433" description="Peptidase A1 domain-containing protein" evidence="4">
    <location>
        <begin position="19"/>
        <end position="500"/>
    </location>
</feature>
<dbReference type="PANTHER" id="PTHR47966:SF57">
    <property type="entry name" value="PEPTIDASE A1 DOMAIN-CONTAINING PROTEIN"/>
    <property type="match status" value="1"/>
</dbReference>
<dbReference type="PRINTS" id="PR00792">
    <property type="entry name" value="PEPSIN"/>
</dbReference>
<dbReference type="AlphaFoldDB" id="J4I947"/>
<feature type="signal peptide" evidence="4">
    <location>
        <begin position="1"/>
        <end position="18"/>
    </location>
</feature>
<dbReference type="InterPro" id="IPR021109">
    <property type="entry name" value="Peptidase_aspartic_dom_sf"/>
</dbReference>
<dbReference type="InterPro" id="IPR001461">
    <property type="entry name" value="Aspartic_peptidase_A1"/>
</dbReference>
<feature type="region of interest" description="Disordered" evidence="3">
    <location>
        <begin position="227"/>
        <end position="259"/>
    </location>
</feature>
<feature type="compositionally biased region" description="Polar residues" evidence="3">
    <location>
        <begin position="227"/>
        <end position="246"/>
    </location>
</feature>
<dbReference type="Gene3D" id="2.40.70.10">
    <property type="entry name" value="Acid Proteases"/>
    <property type="match status" value="2"/>
</dbReference>
<feature type="active site" evidence="2">
    <location>
        <position position="210"/>
    </location>
</feature>
<feature type="region of interest" description="Disordered" evidence="3">
    <location>
        <begin position="36"/>
        <end position="65"/>
    </location>
</feature>
<dbReference type="PROSITE" id="PS51767">
    <property type="entry name" value="PEPTIDASE_A1"/>
    <property type="match status" value="1"/>
</dbReference>
<organism evidence="6 7">
    <name type="scientific">Fibroporia radiculosa</name>
    <dbReference type="NCBI Taxonomy" id="599839"/>
    <lineage>
        <taxon>Eukaryota</taxon>
        <taxon>Fungi</taxon>
        <taxon>Dikarya</taxon>
        <taxon>Basidiomycota</taxon>
        <taxon>Agaricomycotina</taxon>
        <taxon>Agaricomycetes</taxon>
        <taxon>Polyporales</taxon>
        <taxon>Fibroporiaceae</taxon>
        <taxon>Fibroporia</taxon>
    </lineage>
</organism>
<dbReference type="STRING" id="599839.J4I947"/>
<evidence type="ECO:0000256" key="3">
    <source>
        <dbReference type="SAM" id="MobiDB-lite"/>
    </source>
</evidence>
<evidence type="ECO:0000256" key="1">
    <source>
        <dbReference type="ARBA" id="ARBA00007447"/>
    </source>
</evidence>